<dbReference type="EMBL" id="BSXG01000023">
    <property type="protein sequence ID" value="GME25822.1"/>
    <property type="molecule type" value="Genomic_DNA"/>
</dbReference>
<evidence type="ECO:0000313" key="1">
    <source>
        <dbReference type="EMBL" id="GME25822.1"/>
    </source>
</evidence>
<name>A0ACB5RZ48_9PEZI</name>
<accession>A0ACB5RZ48</accession>
<sequence>MPPPPTTQTILITGATRGLGRGLTAHYLAHPSTTVIACIRAPTSAAALSLHTLPTGPSSRLLLLPMDAASEPSVTAALATLPAHGIDALTLVIANAAAAGPVGRLEGVDAGAVAAAVVGTGLGPLWVWRGSVGMLRRGGGGKFVAVGSDMGSVGLVGQTGAVPLGAYGAGKAVVNYMVARVAVEERGVVGGYGGGEEVD</sequence>
<keyword evidence="2" id="KW-1185">Reference proteome</keyword>
<gene>
    <name evidence="1" type="primary">g2697</name>
    <name evidence="1" type="ORF">NpPPO83_00002697</name>
</gene>
<comment type="caution">
    <text evidence="1">The sequence shown here is derived from an EMBL/GenBank/DDBJ whole genome shotgun (WGS) entry which is preliminary data.</text>
</comment>
<protein>
    <submittedName>
        <fullName evidence="1">Uncharacterized protein</fullName>
    </submittedName>
</protein>
<dbReference type="Proteomes" id="UP001165186">
    <property type="component" value="Unassembled WGS sequence"/>
</dbReference>
<proteinExistence type="predicted"/>
<reference evidence="1" key="1">
    <citation type="submission" date="2024-09" db="EMBL/GenBank/DDBJ databases">
        <title>Draft Genome Sequences of Neofusicoccum parvum.</title>
        <authorList>
            <person name="Ashida A."/>
            <person name="Camagna M."/>
            <person name="Tanaka A."/>
            <person name="Takemoto D."/>
        </authorList>
    </citation>
    <scope>NUCLEOTIDE SEQUENCE</scope>
    <source>
        <strain evidence="1">PPO83</strain>
    </source>
</reference>
<organism evidence="1 2">
    <name type="scientific">Neofusicoccum parvum</name>
    <dbReference type="NCBI Taxonomy" id="310453"/>
    <lineage>
        <taxon>Eukaryota</taxon>
        <taxon>Fungi</taxon>
        <taxon>Dikarya</taxon>
        <taxon>Ascomycota</taxon>
        <taxon>Pezizomycotina</taxon>
        <taxon>Dothideomycetes</taxon>
        <taxon>Dothideomycetes incertae sedis</taxon>
        <taxon>Botryosphaeriales</taxon>
        <taxon>Botryosphaeriaceae</taxon>
        <taxon>Neofusicoccum</taxon>
    </lineage>
</organism>
<evidence type="ECO:0000313" key="2">
    <source>
        <dbReference type="Proteomes" id="UP001165186"/>
    </source>
</evidence>